<evidence type="ECO:0000313" key="3">
    <source>
        <dbReference type="Proteomes" id="UP001162480"/>
    </source>
</evidence>
<name>A0AA36AR50_OCTVU</name>
<dbReference type="Proteomes" id="UP001162480">
    <property type="component" value="Chromosome 3"/>
</dbReference>
<protein>
    <recommendedName>
        <fullName evidence="1">Reverse transcriptase domain-containing protein</fullName>
    </recommendedName>
</protein>
<dbReference type="InterPro" id="IPR043502">
    <property type="entry name" value="DNA/RNA_pol_sf"/>
</dbReference>
<reference evidence="2" key="1">
    <citation type="submission" date="2023-08" db="EMBL/GenBank/DDBJ databases">
        <authorList>
            <person name="Alioto T."/>
            <person name="Alioto T."/>
            <person name="Gomez Garrido J."/>
        </authorList>
    </citation>
    <scope>NUCLEOTIDE SEQUENCE</scope>
</reference>
<dbReference type="InterPro" id="IPR043128">
    <property type="entry name" value="Rev_trsase/Diguanyl_cyclase"/>
</dbReference>
<accession>A0AA36AR50</accession>
<dbReference type="InterPro" id="IPR000477">
    <property type="entry name" value="RT_dom"/>
</dbReference>
<dbReference type="EMBL" id="OX597816">
    <property type="protein sequence ID" value="CAI9720133.1"/>
    <property type="molecule type" value="Genomic_DNA"/>
</dbReference>
<dbReference type="PANTHER" id="PTHR47027">
    <property type="entry name" value="REVERSE TRANSCRIPTASE DOMAIN-CONTAINING PROTEIN"/>
    <property type="match status" value="1"/>
</dbReference>
<dbReference type="Pfam" id="PF00078">
    <property type="entry name" value="RVT_1"/>
    <property type="match status" value="1"/>
</dbReference>
<proteinExistence type="predicted"/>
<dbReference type="Gene3D" id="3.30.70.270">
    <property type="match status" value="1"/>
</dbReference>
<gene>
    <name evidence="2" type="ORF">OCTVUL_1B019191</name>
</gene>
<keyword evidence="3" id="KW-1185">Reference proteome</keyword>
<organism evidence="2 3">
    <name type="scientific">Octopus vulgaris</name>
    <name type="common">Common octopus</name>
    <dbReference type="NCBI Taxonomy" id="6645"/>
    <lineage>
        <taxon>Eukaryota</taxon>
        <taxon>Metazoa</taxon>
        <taxon>Spiralia</taxon>
        <taxon>Lophotrochozoa</taxon>
        <taxon>Mollusca</taxon>
        <taxon>Cephalopoda</taxon>
        <taxon>Coleoidea</taxon>
        <taxon>Octopodiformes</taxon>
        <taxon>Octopoda</taxon>
        <taxon>Incirrata</taxon>
        <taxon>Octopodidae</taxon>
        <taxon>Octopus</taxon>
    </lineage>
</organism>
<dbReference type="PANTHER" id="PTHR47027:SF20">
    <property type="entry name" value="REVERSE TRANSCRIPTASE-LIKE PROTEIN WITH RNA-DIRECTED DNA POLYMERASE DOMAIN"/>
    <property type="match status" value="1"/>
</dbReference>
<evidence type="ECO:0000313" key="2">
    <source>
        <dbReference type="EMBL" id="CAI9720133.1"/>
    </source>
</evidence>
<sequence length="225" mass="24445">MTPREYRIRSHVKRSFISVASHIIGTSPLATAAANASTSQPSEYPKKGFQWSVSEEALWRIYAGGRYPCEAAKPHTGESGDQEALWRIMQADGIPVKLLNLIQGYYRSTRAPVRVYGGETESFDVTTGVRQSCALSPTLFNYAIDYILNTALRDYPDVEAGRGVVVTDLAYADDIALLGSNRADVQDALERVHAAAAAVGLPINAGKTKVITSLATADEWQPIVL</sequence>
<feature type="domain" description="Reverse transcriptase" evidence="1">
    <location>
        <begin position="1"/>
        <end position="225"/>
    </location>
</feature>
<dbReference type="PROSITE" id="PS50878">
    <property type="entry name" value="RT_POL"/>
    <property type="match status" value="1"/>
</dbReference>
<dbReference type="AlphaFoldDB" id="A0AA36AR50"/>
<dbReference type="SUPFAM" id="SSF56672">
    <property type="entry name" value="DNA/RNA polymerases"/>
    <property type="match status" value="1"/>
</dbReference>
<evidence type="ECO:0000259" key="1">
    <source>
        <dbReference type="PROSITE" id="PS50878"/>
    </source>
</evidence>